<keyword evidence="3" id="KW-1185">Reference proteome</keyword>
<keyword evidence="1" id="KW-1133">Transmembrane helix</keyword>
<keyword evidence="1" id="KW-0812">Transmembrane</keyword>
<proteinExistence type="predicted"/>
<feature type="non-terminal residue" evidence="2">
    <location>
        <position position="116"/>
    </location>
</feature>
<reference evidence="2" key="1">
    <citation type="journal article" date="2023" name="IScience">
        <title>Live-bearing cockroach genome reveals convergent evolutionary mechanisms linked to viviparity in insects and beyond.</title>
        <authorList>
            <person name="Fouks B."/>
            <person name="Harrison M.C."/>
            <person name="Mikhailova A.A."/>
            <person name="Marchal E."/>
            <person name="English S."/>
            <person name="Carruthers M."/>
            <person name="Jennings E.C."/>
            <person name="Chiamaka E.L."/>
            <person name="Frigard R.A."/>
            <person name="Pippel M."/>
            <person name="Attardo G.M."/>
            <person name="Benoit J.B."/>
            <person name="Bornberg-Bauer E."/>
            <person name="Tobe S.S."/>
        </authorList>
    </citation>
    <scope>NUCLEOTIDE SEQUENCE</scope>
    <source>
        <strain evidence="2">Stay&amp;Tobe</strain>
    </source>
</reference>
<evidence type="ECO:0000313" key="2">
    <source>
        <dbReference type="EMBL" id="KAJ9575841.1"/>
    </source>
</evidence>
<protein>
    <submittedName>
        <fullName evidence="2">Uncharacterized protein</fullName>
    </submittedName>
</protein>
<dbReference type="AlphaFoldDB" id="A0AAD7Z8G2"/>
<name>A0AAD7Z8G2_DIPPU</name>
<keyword evidence="1" id="KW-0472">Membrane</keyword>
<accession>A0AAD7Z8G2</accession>
<feature type="non-terminal residue" evidence="2">
    <location>
        <position position="1"/>
    </location>
</feature>
<feature type="transmembrane region" description="Helical" evidence="1">
    <location>
        <begin position="52"/>
        <end position="74"/>
    </location>
</feature>
<gene>
    <name evidence="2" type="ORF">L9F63_007299</name>
</gene>
<evidence type="ECO:0000256" key="1">
    <source>
        <dbReference type="SAM" id="Phobius"/>
    </source>
</evidence>
<evidence type="ECO:0000313" key="3">
    <source>
        <dbReference type="Proteomes" id="UP001233999"/>
    </source>
</evidence>
<comment type="caution">
    <text evidence="2">The sequence shown here is derived from an EMBL/GenBank/DDBJ whole genome shotgun (WGS) entry which is preliminary data.</text>
</comment>
<sequence>QFFFFYLTPQSSIQLSVHPWFINVYLSLWSFVSILAKVFMSFNQQFYLKLQLYFTLMSIQMFDFLVTIVLNSTLKKKSLSENLKSVLLYSNQFLIQMLVLLYYEFFLSHVNELTYR</sequence>
<feature type="transmembrane region" description="Helical" evidence="1">
    <location>
        <begin position="86"/>
        <end position="106"/>
    </location>
</feature>
<dbReference type="EMBL" id="JASPKZ010009819">
    <property type="protein sequence ID" value="KAJ9575841.1"/>
    <property type="molecule type" value="Genomic_DNA"/>
</dbReference>
<organism evidence="2 3">
    <name type="scientific">Diploptera punctata</name>
    <name type="common">Pacific beetle cockroach</name>
    <dbReference type="NCBI Taxonomy" id="6984"/>
    <lineage>
        <taxon>Eukaryota</taxon>
        <taxon>Metazoa</taxon>
        <taxon>Ecdysozoa</taxon>
        <taxon>Arthropoda</taxon>
        <taxon>Hexapoda</taxon>
        <taxon>Insecta</taxon>
        <taxon>Pterygota</taxon>
        <taxon>Neoptera</taxon>
        <taxon>Polyneoptera</taxon>
        <taxon>Dictyoptera</taxon>
        <taxon>Blattodea</taxon>
        <taxon>Blaberoidea</taxon>
        <taxon>Blaberidae</taxon>
        <taxon>Diplopterinae</taxon>
        <taxon>Diploptera</taxon>
    </lineage>
</organism>
<feature type="transmembrane region" description="Helical" evidence="1">
    <location>
        <begin position="20"/>
        <end position="40"/>
    </location>
</feature>
<reference evidence="2" key="2">
    <citation type="submission" date="2023-05" db="EMBL/GenBank/DDBJ databases">
        <authorList>
            <person name="Fouks B."/>
        </authorList>
    </citation>
    <scope>NUCLEOTIDE SEQUENCE</scope>
    <source>
        <strain evidence="2">Stay&amp;Tobe</strain>
        <tissue evidence="2">Testes</tissue>
    </source>
</reference>
<dbReference type="Proteomes" id="UP001233999">
    <property type="component" value="Unassembled WGS sequence"/>
</dbReference>